<accession>A0A9X3CLZ0</accession>
<proteinExistence type="predicted"/>
<dbReference type="InterPro" id="IPR050313">
    <property type="entry name" value="Carb_Metab_HTH_regulators"/>
</dbReference>
<dbReference type="PROSITE" id="PS51000">
    <property type="entry name" value="HTH_DEOR_2"/>
    <property type="match status" value="1"/>
</dbReference>
<protein>
    <submittedName>
        <fullName evidence="4">DeoR/GlpR family DNA-binding transcription regulator</fullName>
    </submittedName>
</protein>
<evidence type="ECO:0000256" key="1">
    <source>
        <dbReference type="ARBA" id="ARBA00023015"/>
    </source>
</evidence>
<evidence type="ECO:0000256" key="2">
    <source>
        <dbReference type="ARBA" id="ARBA00023163"/>
    </source>
</evidence>
<dbReference type="SUPFAM" id="SSF46785">
    <property type="entry name" value="Winged helix' DNA-binding domain"/>
    <property type="match status" value="1"/>
</dbReference>
<gene>
    <name evidence="4" type="ORF">MD535_07415</name>
</gene>
<organism evidence="4 5">
    <name type="scientific">Vibrio qingdaonensis</name>
    <dbReference type="NCBI Taxonomy" id="2829491"/>
    <lineage>
        <taxon>Bacteria</taxon>
        <taxon>Pseudomonadati</taxon>
        <taxon>Pseudomonadota</taxon>
        <taxon>Gammaproteobacteria</taxon>
        <taxon>Vibrionales</taxon>
        <taxon>Vibrionaceae</taxon>
        <taxon>Vibrio</taxon>
    </lineage>
</organism>
<dbReference type="SUPFAM" id="SSF100950">
    <property type="entry name" value="NagB/RpiA/CoA transferase-like"/>
    <property type="match status" value="1"/>
</dbReference>
<name>A0A9X3CLZ0_9VIBR</name>
<dbReference type="InterPro" id="IPR001969">
    <property type="entry name" value="Aspartic_peptidase_AS"/>
</dbReference>
<keyword evidence="5" id="KW-1185">Reference proteome</keyword>
<dbReference type="InterPro" id="IPR036390">
    <property type="entry name" value="WH_DNA-bd_sf"/>
</dbReference>
<dbReference type="Pfam" id="PF08220">
    <property type="entry name" value="HTH_DeoR"/>
    <property type="match status" value="1"/>
</dbReference>
<keyword evidence="2" id="KW-0804">Transcription</keyword>
<dbReference type="GO" id="GO:0003700">
    <property type="term" value="F:DNA-binding transcription factor activity"/>
    <property type="evidence" value="ECO:0007669"/>
    <property type="project" value="InterPro"/>
</dbReference>
<dbReference type="Proteomes" id="UP001155587">
    <property type="component" value="Unassembled WGS sequence"/>
</dbReference>
<reference evidence="4" key="1">
    <citation type="submission" date="2022-02" db="EMBL/GenBank/DDBJ databases">
        <title>Vibrio sp. nov, a new bacterium isolated from seawater.</title>
        <authorList>
            <person name="Yuan Y."/>
        </authorList>
    </citation>
    <scope>NUCLEOTIDE SEQUENCE</scope>
    <source>
        <strain evidence="4">ZSDZ65</strain>
    </source>
</reference>
<dbReference type="EMBL" id="JAKRRY010000007">
    <property type="protein sequence ID" value="MCW8345836.1"/>
    <property type="molecule type" value="Genomic_DNA"/>
</dbReference>
<dbReference type="Gene3D" id="3.40.50.1360">
    <property type="match status" value="1"/>
</dbReference>
<dbReference type="AlphaFoldDB" id="A0A9X3CLZ0"/>
<dbReference type="SMART" id="SM00420">
    <property type="entry name" value="HTH_DEOR"/>
    <property type="match status" value="1"/>
</dbReference>
<evidence type="ECO:0000259" key="3">
    <source>
        <dbReference type="PROSITE" id="PS51000"/>
    </source>
</evidence>
<dbReference type="Pfam" id="PF00455">
    <property type="entry name" value="DeoRC"/>
    <property type="match status" value="1"/>
</dbReference>
<dbReference type="PANTHER" id="PTHR30363">
    <property type="entry name" value="HTH-TYPE TRANSCRIPTIONAL REGULATOR SRLR-RELATED"/>
    <property type="match status" value="1"/>
</dbReference>
<dbReference type="RefSeq" id="WP_265674245.1">
    <property type="nucleotide sequence ID" value="NZ_JAKRRY010000007.1"/>
</dbReference>
<evidence type="ECO:0000313" key="4">
    <source>
        <dbReference type="EMBL" id="MCW8345836.1"/>
    </source>
</evidence>
<evidence type="ECO:0000313" key="5">
    <source>
        <dbReference type="Proteomes" id="UP001155587"/>
    </source>
</evidence>
<dbReference type="GO" id="GO:0003677">
    <property type="term" value="F:DNA binding"/>
    <property type="evidence" value="ECO:0007669"/>
    <property type="project" value="UniProtKB-KW"/>
</dbReference>
<feature type="domain" description="HTH deoR-type" evidence="3">
    <location>
        <begin position="24"/>
        <end position="79"/>
    </location>
</feature>
<comment type="caution">
    <text evidence="4">The sequence shown here is derived from an EMBL/GenBank/DDBJ whole genome shotgun (WGS) entry which is preliminary data.</text>
</comment>
<dbReference type="PROSITE" id="PS00141">
    <property type="entry name" value="ASP_PROTEASE"/>
    <property type="match status" value="1"/>
</dbReference>
<dbReference type="InterPro" id="IPR014036">
    <property type="entry name" value="DeoR-like_C"/>
</dbReference>
<dbReference type="PANTHER" id="PTHR30363:SF51">
    <property type="entry name" value="HTH-TYPE TRANSCRIPTIONAL REPRESSOR GLCR"/>
    <property type="match status" value="1"/>
</dbReference>
<dbReference type="SMART" id="SM01134">
    <property type="entry name" value="DeoRC"/>
    <property type="match status" value="1"/>
</dbReference>
<keyword evidence="1" id="KW-0805">Transcription regulation</keyword>
<dbReference type="InterPro" id="IPR001034">
    <property type="entry name" value="DeoR_HTH"/>
</dbReference>
<sequence>MSLPITMTQNAMTQQAMTQQAMTQDERLLAMQTLLNQKGKITLNDLCEQFAISRDSARRDLVKLAQQPGIQRIRGGAIISPVTPYAIAYQQKTISQAKVDIGQLAASLVEANDYVLLDTGTTLTAMATYLRAPLTVVTNSVDCLSTLTRGADSIHNAEQKIGVHILGGEFDVFHRAILGSNAIKQLESYRINKAFIGVCALSEHGVSTSSEAEASMKQAMIAQAETTILVCDSSKFGQQHFFQVCSFEHVDVIVSDQAPPANIASQLAKHDIDIILTTPSTKS</sequence>
<dbReference type="GO" id="GO:0006508">
    <property type="term" value="P:proteolysis"/>
    <property type="evidence" value="ECO:0007669"/>
    <property type="project" value="InterPro"/>
</dbReference>
<dbReference type="InterPro" id="IPR037171">
    <property type="entry name" value="NagB/RpiA_transferase-like"/>
</dbReference>
<dbReference type="GO" id="GO:0004190">
    <property type="term" value="F:aspartic-type endopeptidase activity"/>
    <property type="evidence" value="ECO:0007669"/>
    <property type="project" value="InterPro"/>
</dbReference>
<keyword evidence="4" id="KW-0238">DNA-binding</keyword>